<sequence length="241" mass="27163">MSSKDHKAQKAVLIASLVILMIALGTSVIAILSPSWQVVDLREFRVEHHHGLWQDCTRPNRRSNLLSTESHQELQYSALSCTYKFDRDAREIIDENLLDIDQNGAAIEAQHHQFFGWQKAVLICFIVLFASSALALLCGTCAPCSNMIAVCFTLFIFIAFANAIFFFAAHRVDSRFVQGLIGTYEQEIGSAFYLSITSTSLLLFSFLLALISTYYLVRNSNKVLLRELTPLYNSSMRHTVI</sequence>
<evidence type="ECO:0000313" key="3">
    <source>
        <dbReference type="Proteomes" id="UP000276776"/>
    </source>
</evidence>
<dbReference type="EMBL" id="UYYF01000091">
    <property type="protein sequence ID" value="VDM96110.1"/>
    <property type="molecule type" value="Genomic_DNA"/>
</dbReference>
<evidence type="ECO:0000256" key="1">
    <source>
        <dbReference type="SAM" id="Phobius"/>
    </source>
</evidence>
<dbReference type="Proteomes" id="UP000276776">
    <property type="component" value="Unassembled WGS sequence"/>
</dbReference>
<feature type="transmembrane region" description="Helical" evidence="1">
    <location>
        <begin position="120"/>
        <end position="140"/>
    </location>
</feature>
<dbReference type="OMA" id="HHQFFGW"/>
<feature type="transmembrane region" description="Helical" evidence="1">
    <location>
        <begin position="147"/>
        <end position="170"/>
    </location>
</feature>
<reference evidence="2 3" key="2">
    <citation type="submission" date="2018-11" db="EMBL/GenBank/DDBJ databases">
        <authorList>
            <consortium name="Pathogen Informatics"/>
        </authorList>
    </citation>
    <scope>NUCLEOTIDE SEQUENCE [LARGE SCALE GENOMIC DNA]</scope>
</reference>
<organism evidence="4">
    <name type="scientific">Thelazia callipaeda</name>
    <name type="common">Oriental eyeworm</name>
    <name type="synonym">Parasitic nematode</name>
    <dbReference type="NCBI Taxonomy" id="103827"/>
    <lineage>
        <taxon>Eukaryota</taxon>
        <taxon>Metazoa</taxon>
        <taxon>Ecdysozoa</taxon>
        <taxon>Nematoda</taxon>
        <taxon>Chromadorea</taxon>
        <taxon>Rhabditida</taxon>
        <taxon>Spirurina</taxon>
        <taxon>Spiruromorpha</taxon>
        <taxon>Thelazioidea</taxon>
        <taxon>Thelaziidae</taxon>
        <taxon>Thelazia</taxon>
    </lineage>
</organism>
<dbReference type="GO" id="GO:0016020">
    <property type="term" value="C:membrane"/>
    <property type="evidence" value="ECO:0007669"/>
    <property type="project" value="InterPro"/>
</dbReference>
<reference evidence="4" key="1">
    <citation type="submission" date="2017-02" db="UniProtKB">
        <authorList>
            <consortium name="WormBaseParasite"/>
        </authorList>
    </citation>
    <scope>IDENTIFICATION</scope>
</reference>
<keyword evidence="1" id="KW-0472">Membrane</keyword>
<feature type="transmembrane region" description="Helical" evidence="1">
    <location>
        <begin position="12"/>
        <end position="32"/>
    </location>
</feature>
<keyword evidence="1" id="KW-0812">Transmembrane</keyword>
<dbReference type="InterPro" id="IPR010761">
    <property type="entry name" value="Clc_prot-like"/>
</dbReference>
<dbReference type="OrthoDB" id="5823275at2759"/>
<accession>A0A0N5CLE7</accession>
<feature type="transmembrane region" description="Helical" evidence="1">
    <location>
        <begin position="190"/>
        <end position="217"/>
    </location>
</feature>
<dbReference type="PANTHER" id="PTHR35574:SF1">
    <property type="entry name" value="CLC-LIKE PROTEIN"/>
    <property type="match status" value="1"/>
</dbReference>
<dbReference type="PANTHER" id="PTHR35574">
    <property type="entry name" value="PUTATIVE-RELATED"/>
    <property type="match status" value="1"/>
</dbReference>
<evidence type="ECO:0000313" key="4">
    <source>
        <dbReference type="WBParaSite" id="TCLT_0000093101-mRNA-1"/>
    </source>
</evidence>
<keyword evidence="3" id="KW-1185">Reference proteome</keyword>
<dbReference type="AlphaFoldDB" id="A0A0N5CLE7"/>
<protein>
    <submittedName>
        <fullName evidence="4">Clc-like protein</fullName>
    </submittedName>
</protein>
<name>A0A0N5CLE7_THECL</name>
<dbReference type="Pfam" id="PF07062">
    <property type="entry name" value="Clc-like"/>
    <property type="match status" value="1"/>
</dbReference>
<dbReference type="WBParaSite" id="TCLT_0000093101-mRNA-1">
    <property type="protein sequence ID" value="TCLT_0000093101-mRNA-1"/>
    <property type="gene ID" value="TCLT_0000093101"/>
</dbReference>
<evidence type="ECO:0000313" key="2">
    <source>
        <dbReference type="EMBL" id="VDM96110.1"/>
    </source>
</evidence>
<dbReference type="Gene3D" id="1.20.140.150">
    <property type="match status" value="1"/>
</dbReference>
<gene>
    <name evidence="2" type="ORF">TCLT_LOCUS932</name>
</gene>
<keyword evidence="1" id="KW-1133">Transmembrane helix</keyword>
<proteinExistence type="predicted"/>